<gene>
    <name evidence="1" type="ORF">NH26_21465</name>
</gene>
<comment type="caution">
    <text evidence="1">The sequence shown here is derived from an EMBL/GenBank/DDBJ whole genome shotgun (WGS) entry which is preliminary data.</text>
</comment>
<evidence type="ECO:0000313" key="2">
    <source>
        <dbReference type="Proteomes" id="UP000179797"/>
    </source>
</evidence>
<evidence type="ECO:0008006" key="3">
    <source>
        <dbReference type="Google" id="ProtNLM"/>
    </source>
</evidence>
<name>A0A1S1YT46_FLAPC</name>
<sequence>MKNNLNEFYNSIISFLNAVDNSKSRFIKPCKDQEIELLITKLGFELPNYLKISLCNFGNGMSYFNGNGNESFIPYINSISKNIDMLRRIPDIMIKYIHPTFSKSAKIIPFSWRDDAGQGMLFLINAKSKIDRLYVLEDLLLNYDDINIFNPISIFDEYEDWEKDDCTLKKLGTLHQILRCDVIKAFIRGVEWKNKEGYNYVNFESFEMISWAKFYEYYIVNPDLTQTRISWNNIWDGNFTKKMQEREQQTGEILGIEAYEIAYIKYLIEEKGVPPIPHIYDPYTDPKAVI</sequence>
<dbReference type="AlphaFoldDB" id="A0A1S1YT46"/>
<reference evidence="1 2" key="1">
    <citation type="journal article" date="2012" name="Int. J. Syst. Evol. Microbiol.">
        <title>Flammeovirga pacifica sp. nov., isolated from deep-sea sediment.</title>
        <authorList>
            <person name="Xu H."/>
            <person name="Fu Y."/>
            <person name="Yang N."/>
            <person name="Ding Z."/>
            <person name="Lai Q."/>
            <person name="Zeng R."/>
        </authorList>
    </citation>
    <scope>NUCLEOTIDE SEQUENCE [LARGE SCALE GENOMIC DNA]</scope>
    <source>
        <strain evidence="2">DSM 24597 / LMG 26175 / WPAGA1</strain>
    </source>
</reference>
<dbReference type="Gene3D" id="3.40.1580.10">
    <property type="entry name" value="SMI1/KNR4-like"/>
    <property type="match status" value="1"/>
</dbReference>
<organism evidence="1 2">
    <name type="scientific">Flammeovirga pacifica</name>
    <dbReference type="NCBI Taxonomy" id="915059"/>
    <lineage>
        <taxon>Bacteria</taxon>
        <taxon>Pseudomonadati</taxon>
        <taxon>Bacteroidota</taxon>
        <taxon>Cytophagia</taxon>
        <taxon>Cytophagales</taxon>
        <taxon>Flammeovirgaceae</taxon>
        <taxon>Flammeovirga</taxon>
    </lineage>
</organism>
<dbReference type="EMBL" id="JRYR02000002">
    <property type="protein sequence ID" value="OHX64176.1"/>
    <property type="molecule type" value="Genomic_DNA"/>
</dbReference>
<keyword evidence="2" id="KW-1185">Reference proteome</keyword>
<accession>A0A1S1YT46</accession>
<dbReference type="STRING" id="915059.NH26_21465"/>
<protein>
    <recommendedName>
        <fullName evidence="3">Knr4/Smi1-like domain-containing protein</fullName>
    </recommendedName>
</protein>
<proteinExistence type="predicted"/>
<dbReference type="SUPFAM" id="SSF160631">
    <property type="entry name" value="SMI1/KNR4-like"/>
    <property type="match status" value="1"/>
</dbReference>
<dbReference type="InterPro" id="IPR037883">
    <property type="entry name" value="Knr4/Smi1-like_sf"/>
</dbReference>
<dbReference type="Proteomes" id="UP000179797">
    <property type="component" value="Unassembled WGS sequence"/>
</dbReference>
<evidence type="ECO:0000313" key="1">
    <source>
        <dbReference type="EMBL" id="OHX64176.1"/>
    </source>
</evidence>
<dbReference type="RefSeq" id="WP_044229879.1">
    <property type="nucleotide sequence ID" value="NZ_JRYR02000002.1"/>
</dbReference>